<dbReference type="Proteomes" id="UP000722485">
    <property type="component" value="Unassembled WGS sequence"/>
</dbReference>
<gene>
    <name evidence="2" type="ORF">G7Z17_g4700</name>
</gene>
<dbReference type="AlphaFoldDB" id="A0A9P5LI18"/>
<proteinExistence type="predicted"/>
<keyword evidence="3" id="KW-1185">Reference proteome</keyword>
<comment type="caution">
    <text evidence="2">The sequence shown here is derived from an EMBL/GenBank/DDBJ whole genome shotgun (WGS) entry which is preliminary data.</text>
</comment>
<organism evidence="2 3">
    <name type="scientific">Cylindrodendrum hubeiense</name>
    <dbReference type="NCBI Taxonomy" id="595255"/>
    <lineage>
        <taxon>Eukaryota</taxon>
        <taxon>Fungi</taxon>
        <taxon>Dikarya</taxon>
        <taxon>Ascomycota</taxon>
        <taxon>Pezizomycotina</taxon>
        <taxon>Sordariomycetes</taxon>
        <taxon>Hypocreomycetidae</taxon>
        <taxon>Hypocreales</taxon>
        <taxon>Nectriaceae</taxon>
        <taxon>Cylindrodendrum</taxon>
    </lineage>
</organism>
<reference evidence="2" key="1">
    <citation type="submission" date="2020-03" db="EMBL/GenBank/DDBJ databases">
        <title>Draft Genome Sequence of Cylindrodendrum hubeiense.</title>
        <authorList>
            <person name="Buettner E."/>
            <person name="Kellner H."/>
        </authorList>
    </citation>
    <scope>NUCLEOTIDE SEQUENCE</scope>
    <source>
        <strain evidence="2">IHI 201604</strain>
    </source>
</reference>
<feature type="region of interest" description="Disordered" evidence="1">
    <location>
        <begin position="329"/>
        <end position="369"/>
    </location>
</feature>
<dbReference type="EMBL" id="JAANBB010000070">
    <property type="protein sequence ID" value="KAF7551855.1"/>
    <property type="molecule type" value="Genomic_DNA"/>
</dbReference>
<accession>A0A9P5LI18</accession>
<evidence type="ECO:0000313" key="2">
    <source>
        <dbReference type="EMBL" id="KAF7551855.1"/>
    </source>
</evidence>
<sequence>MAKNISKKVLDRCPLPRHEILHYLRSELETTHRSEQWGASLRIVLNATLHNWLYRKWFQPYKSDIEYGQFIAKMMSPRHIPEDIGFSELFDLLVSMNAAICAQVEEAQQQERERQERHIHERRKDARILNEDYFIVQPLFRAMAIVFLAGNFTMEVTNMGQLPVLIMITGVEDGLSAPISFESIAQKAEAYISKNIIQVSLETAIAFVMDLEQREAAAFGRHPDPIESTKYLTDGVGCRDYILEREGLPLLGWGNEPLEGPSSTWVDLEKYPEWTGGGAFNDDAFSRPARMLAAYPQMFGRKVITRATILHLGEPPHIRWQLEELLVEPSPSPPPLSLDSSPMSRKAQRRHRRVESRESNKSTKSNATV</sequence>
<evidence type="ECO:0000313" key="3">
    <source>
        <dbReference type="Proteomes" id="UP000722485"/>
    </source>
</evidence>
<dbReference type="OrthoDB" id="3513679at2759"/>
<evidence type="ECO:0000256" key="1">
    <source>
        <dbReference type="SAM" id="MobiDB-lite"/>
    </source>
</evidence>
<protein>
    <submittedName>
        <fullName evidence="2">Uncharacterized protein</fullName>
    </submittedName>
</protein>
<name>A0A9P5LI18_9HYPO</name>